<dbReference type="InterPro" id="IPR021505">
    <property type="entry name" value="Phage_B3_Orf6"/>
</dbReference>
<organism evidence="1 2">
    <name type="scientific">Yersinia pseudotuberculosis</name>
    <dbReference type="NCBI Taxonomy" id="633"/>
    <lineage>
        <taxon>Bacteria</taxon>
        <taxon>Pseudomonadati</taxon>
        <taxon>Pseudomonadota</taxon>
        <taxon>Gammaproteobacteria</taxon>
        <taxon>Enterobacterales</taxon>
        <taxon>Yersiniaceae</taxon>
        <taxon>Yersinia</taxon>
    </lineage>
</organism>
<accession>A0ABN5RCA0</accession>
<reference evidence="1" key="1">
    <citation type="submission" date="2018-11" db="EMBL/GenBank/DDBJ databases">
        <title>FDA dAtabase for Regulatory Grade micrObial Sequences (FDA-ARGOS): Supporting development and validation of Infectious Disease Dx tests.</title>
        <authorList>
            <person name="Bliska J."/>
            <person name="Cleland M.-M."/>
            <person name="Tallon L."/>
            <person name="Sadzewicz L."/>
            <person name="Zhao X."/>
            <person name="Vavikolanu K."/>
            <person name="Mehta A."/>
            <person name="Aluvathingal J."/>
            <person name="Nadendla S."/>
            <person name="Yan Y."/>
            <person name="Sichtig H."/>
        </authorList>
    </citation>
    <scope>NUCLEOTIDE SEQUENCE [LARGE SCALE GENOMIC DNA]</scope>
    <source>
        <strain evidence="1">FDAARGOS_581</strain>
    </source>
</reference>
<protein>
    <submittedName>
        <fullName evidence="1">DUF3164 family protein</fullName>
    </submittedName>
</protein>
<proteinExistence type="predicted"/>
<keyword evidence="2" id="KW-1185">Reference proteome</keyword>
<gene>
    <name evidence="1" type="ORF">EGX47_04265</name>
</gene>
<name>A0ABN5RCA0_YERPU</name>
<evidence type="ECO:0000313" key="1">
    <source>
        <dbReference type="EMBL" id="AYW94142.1"/>
    </source>
</evidence>
<dbReference type="EMBL" id="CP033713">
    <property type="protein sequence ID" value="AYW94142.1"/>
    <property type="molecule type" value="Genomic_DNA"/>
</dbReference>
<evidence type="ECO:0000313" key="2">
    <source>
        <dbReference type="Proteomes" id="UP000268669"/>
    </source>
</evidence>
<dbReference type="Pfam" id="PF11363">
    <property type="entry name" value="DUF3164"/>
    <property type="match status" value="1"/>
</dbReference>
<dbReference type="Proteomes" id="UP000268669">
    <property type="component" value="Chromosome"/>
</dbReference>
<sequence>MVDRKSRLVPISQVSDFDLEMDAFVRAQVAEAIEENARIKAFKSKSFDECYAWLDLAAEKYGKTRGGLKGNVTFPSYDGSEQIRIAVQDSLTFGPELHIAKELIDECISEWSVGANENLRAIILDAFAVDKEGQLSTSRILSLRRIKIDDPRWHQAMEAISESLQVAVSKTYINFRRKNSEGKLVNIPINIAAV</sequence>